<keyword evidence="6" id="KW-0808">Transferase</keyword>
<keyword evidence="2" id="KW-0378">Hydrolase</keyword>
<dbReference type="AlphaFoldDB" id="A0A1W2TNF1"/>
<feature type="region of interest" description="Disordered" evidence="4">
    <location>
        <begin position="1"/>
        <end position="54"/>
    </location>
</feature>
<reference evidence="6" key="1">
    <citation type="submission" date="2016-03" db="EMBL/GenBank/DDBJ databases">
        <title>Draft genome sequence of Rosellinia necatrix.</title>
        <authorList>
            <person name="Kanematsu S."/>
        </authorList>
    </citation>
    <scope>NUCLEOTIDE SEQUENCE [LARGE SCALE GENOMIC DNA]</scope>
    <source>
        <strain evidence="6">W97</strain>
    </source>
</reference>
<dbReference type="InterPro" id="IPR038718">
    <property type="entry name" value="SNF2-like_sf"/>
</dbReference>
<keyword evidence="7" id="KW-1185">Reference proteome</keyword>
<evidence type="ECO:0000259" key="5">
    <source>
        <dbReference type="Pfam" id="PF00176"/>
    </source>
</evidence>
<dbReference type="GO" id="GO:0005524">
    <property type="term" value="F:ATP binding"/>
    <property type="evidence" value="ECO:0007669"/>
    <property type="project" value="UniProtKB-KW"/>
</dbReference>
<keyword evidence="3" id="KW-0067">ATP-binding</keyword>
<protein>
    <submittedName>
        <fullName evidence="6">Putative alpha--mannosyltransferase</fullName>
    </submittedName>
</protein>
<dbReference type="STRING" id="77044.A0A1W2TNF1"/>
<evidence type="ECO:0000256" key="1">
    <source>
        <dbReference type="ARBA" id="ARBA00022741"/>
    </source>
</evidence>
<dbReference type="InterPro" id="IPR000330">
    <property type="entry name" value="SNF2_N"/>
</dbReference>
<dbReference type="InterPro" id="IPR050628">
    <property type="entry name" value="SNF2_RAD54_helicase_TF"/>
</dbReference>
<evidence type="ECO:0000256" key="4">
    <source>
        <dbReference type="SAM" id="MobiDB-lite"/>
    </source>
</evidence>
<dbReference type="GO" id="GO:0016787">
    <property type="term" value="F:hydrolase activity"/>
    <property type="evidence" value="ECO:0007669"/>
    <property type="project" value="UniProtKB-KW"/>
</dbReference>
<organism evidence="6">
    <name type="scientific">Rosellinia necatrix</name>
    <name type="common">White root-rot fungus</name>
    <dbReference type="NCBI Taxonomy" id="77044"/>
    <lineage>
        <taxon>Eukaryota</taxon>
        <taxon>Fungi</taxon>
        <taxon>Dikarya</taxon>
        <taxon>Ascomycota</taxon>
        <taxon>Pezizomycotina</taxon>
        <taxon>Sordariomycetes</taxon>
        <taxon>Xylariomycetidae</taxon>
        <taxon>Xylariales</taxon>
        <taxon>Xylariaceae</taxon>
        <taxon>Rosellinia</taxon>
    </lineage>
</organism>
<feature type="region of interest" description="Disordered" evidence="4">
    <location>
        <begin position="110"/>
        <end position="168"/>
    </location>
</feature>
<keyword evidence="1" id="KW-0547">Nucleotide-binding</keyword>
<feature type="compositionally biased region" description="Polar residues" evidence="4">
    <location>
        <begin position="156"/>
        <end position="168"/>
    </location>
</feature>
<proteinExistence type="predicted"/>
<dbReference type="SUPFAM" id="SSF52540">
    <property type="entry name" value="P-loop containing nucleoside triphosphate hydrolases"/>
    <property type="match status" value="1"/>
</dbReference>
<feature type="compositionally biased region" description="Low complexity" evidence="4">
    <location>
        <begin position="140"/>
        <end position="150"/>
    </location>
</feature>
<dbReference type="Pfam" id="PF00176">
    <property type="entry name" value="SNF2-rel_dom"/>
    <property type="match status" value="1"/>
</dbReference>
<dbReference type="Proteomes" id="UP000054516">
    <property type="component" value="Unassembled WGS sequence"/>
</dbReference>
<dbReference type="GO" id="GO:0005634">
    <property type="term" value="C:nucleus"/>
    <property type="evidence" value="ECO:0007669"/>
    <property type="project" value="TreeGrafter"/>
</dbReference>
<accession>A0A1W2TNF1</accession>
<sequence length="520" mass="57934">MDYNNPHPRKRAKLQDSAPQLLASEGGLDADGGFSTLPAEFTQATTSHPHQRQPSSFIASHSERATAIPNSAYSTSADPLASQWPTSTIQHQHVRDMAPKFNNIPPPGPVANEFSYFTPESPSLQPYQYDPRRNRSGQTPQQHHQPSPSQVMNYGHHNTLQFPVSPHAASSSQLNTDITVYCTPNADILHQPAVPESEVETVCFGMIQQLSGICNAKSSTTPTEVPVKFTSSNQFTSVDADATITGRVHSSHSQMIWGLLEEDTLQIFVSCITKKDSFTRPARGLRGLPCSLELTVYGPIDLLDEIGNWFQEQKVYLQDPQLCHLNVKYCNPQKLSTSELGSCPLVSEVTMNKGISIEMRTISPQASFLDNLQSRNDILEAQQPTAIRSTLKRHQKQALTFMTQRERGWAFDKEYIDIWEACIVDHGIYFVNTVSNAYQHEEPAEFCGGIIADTMGLGKTLTMIALVAADLDSPRERMSHKAGHHQDIPGVDTTLIIVPPPLLDTWEEQLSEYYRPNEYF</sequence>
<dbReference type="PANTHER" id="PTHR45626">
    <property type="entry name" value="TRANSCRIPTION TERMINATION FACTOR 2-RELATED"/>
    <property type="match status" value="1"/>
</dbReference>
<dbReference type="GO" id="GO:0006281">
    <property type="term" value="P:DNA repair"/>
    <property type="evidence" value="ECO:0007669"/>
    <property type="project" value="TreeGrafter"/>
</dbReference>
<name>A0A1W2TNF1_ROSNE</name>
<feature type="compositionally biased region" description="Polar residues" evidence="4">
    <location>
        <begin position="42"/>
        <end position="54"/>
    </location>
</feature>
<gene>
    <name evidence="6" type="ORF">SAMD00023353_4100060</name>
</gene>
<evidence type="ECO:0000256" key="2">
    <source>
        <dbReference type="ARBA" id="ARBA00022801"/>
    </source>
</evidence>
<evidence type="ECO:0000313" key="7">
    <source>
        <dbReference type="Proteomes" id="UP000054516"/>
    </source>
</evidence>
<dbReference type="GO" id="GO:0016757">
    <property type="term" value="F:glycosyltransferase activity"/>
    <property type="evidence" value="ECO:0007669"/>
    <property type="project" value="UniProtKB-KW"/>
</dbReference>
<dbReference type="OrthoDB" id="448448at2759"/>
<dbReference type="GO" id="GO:0008094">
    <property type="term" value="F:ATP-dependent activity, acting on DNA"/>
    <property type="evidence" value="ECO:0007669"/>
    <property type="project" value="TreeGrafter"/>
</dbReference>
<dbReference type="InterPro" id="IPR027417">
    <property type="entry name" value="P-loop_NTPase"/>
</dbReference>
<dbReference type="PANTHER" id="PTHR45626:SF22">
    <property type="entry name" value="DNA REPAIR PROTEIN RAD5"/>
    <property type="match status" value="1"/>
</dbReference>
<evidence type="ECO:0000313" key="6">
    <source>
        <dbReference type="EMBL" id="GAP89897.2"/>
    </source>
</evidence>
<keyword evidence="6" id="KW-0328">Glycosyltransferase</keyword>
<feature type="domain" description="SNF2 N-terminal" evidence="5">
    <location>
        <begin position="394"/>
        <end position="515"/>
    </location>
</feature>
<dbReference type="Gene3D" id="3.40.50.10810">
    <property type="entry name" value="Tandem AAA-ATPase domain"/>
    <property type="match status" value="1"/>
</dbReference>
<evidence type="ECO:0000256" key="3">
    <source>
        <dbReference type="ARBA" id="ARBA00022840"/>
    </source>
</evidence>
<dbReference type="EMBL" id="DF977486">
    <property type="protein sequence ID" value="GAP89897.2"/>
    <property type="molecule type" value="Genomic_DNA"/>
</dbReference>